<proteinExistence type="predicted"/>
<dbReference type="EMBL" id="JASHIF010000002">
    <property type="protein sequence ID" value="MDI9858144.1"/>
    <property type="molecule type" value="Genomic_DNA"/>
</dbReference>
<keyword evidence="2" id="KW-1185">Reference proteome</keyword>
<organism evidence="1 2">
    <name type="scientific">Flectobacillus roseus</name>
    <dbReference type="NCBI Taxonomy" id="502259"/>
    <lineage>
        <taxon>Bacteria</taxon>
        <taxon>Pseudomonadati</taxon>
        <taxon>Bacteroidota</taxon>
        <taxon>Cytophagia</taxon>
        <taxon>Cytophagales</taxon>
        <taxon>Flectobacillaceae</taxon>
        <taxon>Flectobacillus</taxon>
    </lineage>
</organism>
<protein>
    <submittedName>
        <fullName evidence="1">Uncharacterized protein</fullName>
    </submittedName>
</protein>
<dbReference type="Proteomes" id="UP001236507">
    <property type="component" value="Unassembled WGS sequence"/>
</dbReference>
<accession>A0ABT6Y3V5</accession>
<evidence type="ECO:0000313" key="2">
    <source>
        <dbReference type="Proteomes" id="UP001236507"/>
    </source>
</evidence>
<evidence type="ECO:0000313" key="1">
    <source>
        <dbReference type="EMBL" id="MDI9858144.1"/>
    </source>
</evidence>
<name>A0ABT6Y3V5_9BACT</name>
<gene>
    <name evidence="1" type="ORF">QM524_02870</name>
</gene>
<dbReference type="RefSeq" id="WP_283343396.1">
    <property type="nucleotide sequence ID" value="NZ_JASHIF010000002.1"/>
</dbReference>
<reference evidence="1 2" key="1">
    <citation type="submission" date="2023-05" db="EMBL/GenBank/DDBJ databases">
        <title>Novel species of genus Flectobacillus isolated from stream in China.</title>
        <authorList>
            <person name="Lu H."/>
        </authorList>
    </citation>
    <scope>NUCLEOTIDE SEQUENCE [LARGE SCALE GENOMIC DNA]</scope>
    <source>
        <strain evidence="1 2">KCTC 42575</strain>
    </source>
</reference>
<comment type="caution">
    <text evidence="1">The sequence shown here is derived from an EMBL/GenBank/DDBJ whole genome shotgun (WGS) entry which is preliminary data.</text>
</comment>
<sequence length="163" mass="19258">MGRLAHLLKNWENHSPEKVLIDTVKICFRNGIKFEYQNWNSYFSNGSLKNTEIRLEEDSKNDEKQGFLLSIQGVDIELIELGQDKAFDYLIPNKNLCSLAYIEPVWQENLELIFLFIYEYLNINRDDYFWFEGEDILSWESIQNFKKDGFESFLKVVGIPEGP</sequence>